<accession>A0A7C0VA87</accession>
<keyword evidence="2" id="KW-0472">Membrane</keyword>
<dbReference type="Proteomes" id="UP000885847">
    <property type="component" value="Unassembled WGS sequence"/>
</dbReference>
<feature type="transmembrane region" description="Helical" evidence="2">
    <location>
        <begin position="25"/>
        <end position="45"/>
    </location>
</feature>
<sequence>MRKKIVFHIIPESGRVVEFSISYRMLRFLGVIAILVLGGIVYMGFQYGRVYAVYGKYRLLQNENKRLKEEVKKIKVLEKKLREFEILSRKLASALGVERSPDWEKTLKKVAVEVNTTGEAQSNRDEVEELRRYIPDMYPVRGGWISKGYSDKHPAIDISAPPGTPVYSPMDGVVTFSGYDKYFGYMLRIENKQGFTALLGHNKQNLVGAGRRVRKGEMVALLGSTGHSTAPHLHYELMMHGRHVDPLNYLPERR</sequence>
<dbReference type="EMBL" id="DQWE01000055">
    <property type="protein sequence ID" value="HDI82413.1"/>
    <property type="molecule type" value="Genomic_DNA"/>
</dbReference>
<dbReference type="InterPro" id="IPR011055">
    <property type="entry name" value="Dup_hybrid_motif"/>
</dbReference>
<evidence type="ECO:0000259" key="3">
    <source>
        <dbReference type="Pfam" id="PF01551"/>
    </source>
</evidence>
<comment type="caution">
    <text evidence="4">The sequence shown here is derived from an EMBL/GenBank/DDBJ whole genome shotgun (WGS) entry which is preliminary data.</text>
</comment>
<dbReference type="SUPFAM" id="SSF51261">
    <property type="entry name" value="Duplicated hybrid motif"/>
    <property type="match status" value="1"/>
</dbReference>
<dbReference type="PANTHER" id="PTHR21666">
    <property type="entry name" value="PEPTIDASE-RELATED"/>
    <property type="match status" value="1"/>
</dbReference>
<keyword evidence="2" id="KW-1133">Transmembrane helix</keyword>
<evidence type="ECO:0000313" key="4">
    <source>
        <dbReference type="EMBL" id="HDI82413.1"/>
    </source>
</evidence>
<dbReference type="InterPro" id="IPR050570">
    <property type="entry name" value="Cell_wall_metabolism_enzyme"/>
</dbReference>
<keyword evidence="2" id="KW-0812">Transmembrane</keyword>
<name>A0A7C0VA87_UNCW3</name>
<evidence type="ECO:0000256" key="2">
    <source>
        <dbReference type="SAM" id="Phobius"/>
    </source>
</evidence>
<proteinExistence type="predicted"/>
<dbReference type="GO" id="GO:0004222">
    <property type="term" value="F:metalloendopeptidase activity"/>
    <property type="evidence" value="ECO:0007669"/>
    <property type="project" value="TreeGrafter"/>
</dbReference>
<evidence type="ECO:0000256" key="1">
    <source>
        <dbReference type="SAM" id="Coils"/>
    </source>
</evidence>
<dbReference type="InterPro" id="IPR016047">
    <property type="entry name" value="M23ase_b-sheet_dom"/>
</dbReference>
<dbReference type="Gene3D" id="2.70.70.10">
    <property type="entry name" value="Glucose Permease (Domain IIA)"/>
    <property type="match status" value="1"/>
</dbReference>
<organism evidence="4">
    <name type="scientific">candidate division WOR-3 bacterium</name>
    <dbReference type="NCBI Taxonomy" id="2052148"/>
    <lineage>
        <taxon>Bacteria</taxon>
        <taxon>Bacteria division WOR-3</taxon>
    </lineage>
</organism>
<feature type="coiled-coil region" evidence="1">
    <location>
        <begin position="57"/>
        <end position="87"/>
    </location>
</feature>
<dbReference type="CDD" id="cd12797">
    <property type="entry name" value="M23_peptidase"/>
    <property type="match status" value="1"/>
</dbReference>
<dbReference type="AlphaFoldDB" id="A0A7C0VA87"/>
<reference evidence="4" key="1">
    <citation type="journal article" date="2020" name="mSystems">
        <title>Genome- and Community-Level Interaction Insights into Carbon Utilization and Element Cycling Functions of Hydrothermarchaeota in Hydrothermal Sediment.</title>
        <authorList>
            <person name="Zhou Z."/>
            <person name="Liu Y."/>
            <person name="Xu W."/>
            <person name="Pan J."/>
            <person name="Luo Z.H."/>
            <person name="Li M."/>
        </authorList>
    </citation>
    <scope>NUCLEOTIDE SEQUENCE [LARGE SCALE GENOMIC DNA]</scope>
    <source>
        <strain evidence="4">HyVt-102</strain>
    </source>
</reference>
<dbReference type="Pfam" id="PF01551">
    <property type="entry name" value="Peptidase_M23"/>
    <property type="match status" value="1"/>
</dbReference>
<dbReference type="PANTHER" id="PTHR21666:SF286">
    <property type="entry name" value="LIPOPROTEIN NLPD"/>
    <property type="match status" value="1"/>
</dbReference>
<keyword evidence="1" id="KW-0175">Coiled coil</keyword>
<feature type="domain" description="M23ase beta-sheet core" evidence="3">
    <location>
        <begin position="152"/>
        <end position="246"/>
    </location>
</feature>
<protein>
    <submittedName>
        <fullName evidence="4">M23 family metallopeptidase</fullName>
    </submittedName>
</protein>
<gene>
    <name evidence="4" type="ORF">ENF18_01305</name>
</gene>